<feature type="transmembrane region" description="Helical" evidence="12">
    <location>
        <begin position="94"/>
        <end position="115"/>
    </location>
</feature>
<dbReference type="NCBIfam" id="NF002816">
    <property type="entry name" value="PRK02971.1-2"/>
    <property type="match status" value="1"/>
</dbReference>
<dbReference type="InterPro" id="IPR000390">
    <property type="entry name" value="Small_drug/metabolite_transptr"/>
</dbReference>
<feature type="transmembrane region" description="Helical" evidence="12">
    <location>
        <begin position="64"/>
        <end position="87"/>
    </location>
</feature>
<protein>
    <recommendedName>
        <fullName evidence="12">Probable 4-amino-4-deoxy-L-arabinose-phosphoundecaprenol flippase subunit ArnF</fullName>
        <shortName evidence="12">L-Ara4N-phosphoundecaprenol flippase subunit ArnF</shortName>
    </recommendedName>
    <alternativeName>
        <fullName evidence="12">Undecaprenyl phosphate-aminoarabinose flippase subunit ArnF</fullName>
    </alternativeName>
</protein>
<evidence type="ECO:0000256" key="8">
    <source>
        <dbReference type="ARBA" id="ARBA00022985"/>
    </source>
</evidence>
<evidence type="ECO:0000256" key="11">
    <source>
        <dbReference type="ARBA" id="ARBA00023136"/>
    </source>
</evidence>
<dbReference type="PANTHER" id="PTHR30561">
    <property type="entry name" value="SMR FAMILY PROTON-DEPENDENT DRUG EFFLUX TRANSPORTER SUGE"/>
    <property type="match status" value="1"/>
</dbReference>
<accession>A0A3L0Y7R8</accession>
<feature type="transmembrane region" description="Helical" evidence="12">
    <location>
        <begin position="121"/>
        <end position="138"/>
    </location>
</feature>
<name>A0A3L0Y7R8_ECOLX</name>
<dbReference type="Gene3D" id="1.10.3730.20">
    <property type="match status" value="1"/>
</dbReference>
<dbReference type="PANTHER" id="PTHR30561:SF9">
    <property type="entry name" value="4-AMINO-4-DEOXY-L-ARABINOSE-PHOSPHOUNDECAPRENOL FLIPPASE SUBUNIT ARNF-RELATED"/>
    <property type="match status" value="1"/>
</dbReference>
<evidence type="ECO:0000313" key="13">
    <source>
        <dbReference type="EMBL" id="MHO03313.1"/>
    </source>
</evidence>
<keyword evidence="11 12" id="KW-0472">Membrane</keyword>
<proteinExistence type="inferred from homology"/>
<keyword evidence="10 12" id="KW-0443">Lipid metabolism</keyword>
<feature type="transmembrane region" description="Helical" evidence="12">
    <location>
        <begin position="23"/>
        <end position="44"/>
    </location>
</feature>
<gene>
    <name evidence="12" type="primary">arnF</name>
    <name evidence="13" type="ORF">D9F05_02780</name>
</gene>
<dbReference type="AlphaFoldDB" id="A0A3L0Y7R8"/>
<comment type="function">
    <text evidence="12">Translocates 4-amino-4-deoxy-L-arabinose-phosphoundecaprenol (alpha-L-Ara4N-phosphoundecaprenol) from the cytoplasmic to the periplasmic side of the inner membrane.</text>
</comment>
<evidence type="ECO:0000256" key="3">
    <source>
        <dbReference type="ARBA" id="ARBA00022475"/>
    </source>
</evidence>
<dbReference type="EMBL" id="RNRV01000003">
    <property type="protein sequence ID" value="MHO03313.1"/>
    <property type="molecule type" value="Genomic_DNA"/>
</dbReference>
<comment type="subcellular location">
    <subcellularLocation>
        <location evidence="12">Cell inner membrane</location>
        <topology evidence="12">Multi-pass membrane protein</topology>
    </subcellularLocation>
    <subcellularLocation>
        <location evidence="1">Cell membrane</location>
        <topology evidence="1">Multi-pass membrane protein</topology>
    </subcellularLocation>
</comment>
<keyword evidence="6 12" id="KW-0441">Lipid A biosynthesis</keyword>
<evidence type="ECO:0000256" key="10">
    <source>
        <dbReference type="ARBA" id="ARBA00023098"/>
    </source>
</evidence>
<keyword evidence="3 12" id="KW-1003">Cell membrane</keyword>
<evidence type="ECO:0000256" key="12">
    <source>
        <dbReference type="HAMAP-Rule" id="MF_00538"/>
    </source>
</evidence>
<dbReference type="HAMAP" id="MF_00538">
    <property type="entry name" value="Flippase_ArnF"/>
    <property type="match status" value="1"/>
</dbReference>
<dbReference type="SUPFAM" id="SSF103481">
    <property type="entry name" value="Multidrug resistance efflux transporter EmrE"/>
    <property type="match status" value="1"/>
</dbReference>
<evidence type="ECO:0000256" key="9">
    <source>
        <dbReference type="ARBA" id="ARBA00022989"/>
    </source>
</evidence>
<dbReference type="GO" id="GO:0009103">
    <property type="term" value="P:lipopolysaccharide biosynthetic process"/>
    <property type="evidence" value="ECO:0007669"/>
    <property type="project" value="UniProtKB-UniRule"/>
</dbReference>
<evidence type="ECO:0000256" key="2">
    <source>
        <dbReference type="ARBA" id="ARBA00022448"/>
    </source>
</evidence>
<keyword evidence="5 12" id="KW-0997">Cell inner membrane</keyword>
<dbReference type="GO" id="GO:0005886">
    <property type="term" value="C:plasma membrane"/>
    <property type="evidence" value="ECO:0007669"/>
    <property type="project" value="UniProtKB-SubCell"/>
</dbReference>
<dbReference type="GO" id="GO:0009245">
    <property type="term" value="P:lipid A biosynthetic process"/>
    <property type="evidence" value="ECO:0007669"/>
    <property type="project" value="UniProtKB-UniRule"/>
</dbReference>
<comment type="subunit">
    <text evidence="12">Heterodimer of ArnE and ArnF.</text>
</comment>
<dbReference type="GO" id="GO:1901505">
    <property type="term" value="F:carbohydrate derivative transmembrane transporter activity"/>
    <property type="evidence" value="ECO:0007669"/>
    <property type="project" value="InterPro"/>
</dbReference>
<evidence type="ECO:0000256" key="1">
    <source>
        <dbReference type="ARBA" id="ARBA00004651"/>
    </source>
</evidence>
<evidence type="ECO:0000256" key="7">
    <source>
        <dbReference type="ARBA" id="ARBA00022692"/>
    </source>
</evidence>
<dbReference type="InterPro" id="IPR037185">
    <property type="entry name" value="EmrE-like"/>
</dbReference>
<comment type="similarity">
    <text evidence="12">Belongs to the ArnF family.</text>
</comment>
<evidence type="ECO:0000256" key="5">
    <source>
        <dbReference type="ARBA" id="ARBA00022519"/>
    </source>
</evidence>
<keyword evidence="9 12" id="KW-1133">Transmembrane helix</keyword>
<keyword evidence="8 12" id="KW-0448">Lipopolysaccharide biosynthesis</keyword>
<sequence length="148" mass="15836">MRGDNTGVGKEPAVTGRPALKGYLYVLGSILLVTLAQLAMKWGVMQLPTWQASLDIMLAHPLPLLVITAGVGCYALSLLCWLAALYFTPLNIAYPLLSTSYALVYLLAVTIPSFAEPLEPGKAMGVIFILLGAVLVGIKPMGRKRNAH</sequence>
<evidence type="ECO:0000256" key="4">
    <source>
        <dbReference type="ARBA" id="ARBA00022516"/>
    </source>
</evidence>
<organism evidence="13">
    <name type="scientific">Escherichia coli</name>
    <dbReference type="NCBI Taxonomy" id="562"/>
    <lineage>
        <taxon>Bacteria</taxon>
        <taxon>Pseudomonadati</taxon>
        <taxon>Pseudomonadota</taxon>
        <taxon>Gammaproteobacteria</taxon>
        <taxon>Enterobacterales</taxon>
        <taxon>Enterobacteriaceae</taxon>
        <taxon>Escherichia</taxon>
    </lineage>
</organism>
<keyword evidence="4 12" id="KW-0444">Lipid biosynthesis</keyword>
<comment type="caution">
    <text evidence="13">The sequence shown here is derived from an EMBL/GenBank/DDBJ whole genome shotgun (WGS) entry which is preliminary data.</text>
</comment>
<keyword evidence="2 12" id="KW-0813">Transport</keyword>
<dbReference type="UniPathway" id="UPA00030"/>
<comment type="pathway">
    <text evidence="12">Bacterial outer membrane biogenesis; lipopolysaccharide biosynthesis.</text>
</comment>
<dbReference type="InterPro" id="IPR022832">
    <property type="entry name" value="Flippase_ArnF"/>
</dbReference>
<reference evidence="13" key="1">
    <citation type="submission" date="2018-10" db="EMBL/GenBank/DDBJ databases">
        <authorList>
            <consortium name="NARMS: The National Antimicrobial Resistance Monitoring System"/>
        </authorList>
    </citation>
    <scope>NUCLEOTIDE SEQUENCE [LARGE SCALE GENOMIC DNA]</scope>
    <source>
        <strain evidence="13">CVM N17EC0388</strain>
    </source>
</reference>
<keyword evidence="7 12" id="KW-0812">Transmembrane</keyword>
<evidence type="ECO:0000256" key="6">
    <source>
        <dbReference type="ARBA" id="ARBA00022556"/>
    </source>
</evidence>